<dbReference type="Proteomes" id="UP000005451">
    <property type="component" value="Unassembled WGS sequence"/>
</dbReference>
<feature type="coiled-coil region" evidence="1">
    <location>
        <begin position="48"/>
        <end position="75"/>
    </location>
</feature>
<gene>
    <name evidence="2" type="ORF">ANHYDRO_00164</name>
</gene>
<sequence>MNSNYNKSDDYSHYPYIERNCYFEALTRVKDKLEIVIINNPKLYETVLEILNWRKNSASKVNEELKRENEVLKEKIRV</sequence>
<dbReference type="EMBL" id="ABXA01000003">
    <property type="protein sequence ID" value="EEB36927.1"/>
    <property type="molecule type" value="Genomic_DNA"/>
</dbReference>
<dbReference type="RefSeq" id="WP_004812404.1">
    <property type="nucleotide sequence ID" value="NZ_ABXA01000003.1"/>
</dbReference>
<dbReference type="AlphaFoldDB" id="B6W6I4"/>
<evidence type="ECO:0000256" key="1">
    <source>
        <dbReference type="SAM" id="Coils"/>
    </source>
</evidence>
<reference evidence="2 3" key="1">
    <citation type="submission" date="2008-09" db="EMBL/GenBank/DDBJ databases">
        <authorList>
            <person name="Fulton L."/>
            <person name="Clifton S."/>
            <person name="Fulton B."/>
            <person name="Xu J."/>
            <person name="Minx P."/>
            <person name="Pepin K.H."/>
            <person name="Johnson M."/>
            <person name="Thiruvilangam P."/>
            <person name="Bhonagiri V."/>
            <person name="Nash W.E."/>
            <person name="Mardis E.R."/>
            <person name="Wilson R.K."/>
        </authorList>
    </citation>
    <scope>NUCLEOTIDE SEQUENCE [LARGE SCALE GENOMIC DNA]</scope>
    <source>
        <strain evidence="2 3">DSM 7454</strain>
    </source>
</reference>
<proteinExistence type="predicted"/>
<organism evidence="2 3">
    <name type="scientific">Anaerococcus hydrogenalis DSM 7454</name>
    <dbReference type="NCBI Taxonomy" id="561177"/>
    <lineage>
        <taxon>Bacteria</taxon>
        <taxon>Bacillati</taxon>
        <taxon>Bacillota</taxon>
        <taxon>Tissierellia</taxon>
        <taxon>Tissierellales</taxon>
        <taxon>Peptoniphilaceae</taxon>
        <taxon>Anaerococcus</taxon>
    </lineage>
</organism>
<accession>B6W6I4</accession>
<reference evidence="2 3" key="2">
    <citation type="submission" date="2008-10" db="EMBL/GenBank/DDBJ databases">
        <title>Draft genome sequence of Anaerococcus hydrogenalis (DSM 7454).</title>
        <authorList>
            <person name="Sudarsanam P."/>
            <person name="Ley R."/>
            <person name="Guruge J."/>
            <person name="Turnbaugh P.J."/>
            <person name="Mahowald M."/>
            <person name="Liep D."/>
            <person name="Gordon J."/>
        </authorList>
    </citation>
    <scope>NUCLEOTIDE SEQUENCE [LARGE SCALE GENOMIC DNA]</scope>
    <source>
        <strain evidence="2 3">DSM 7454</strain>
    </source>
</reference>
<keyword evidence="1" id="KW-0175">Coiled coil</keyword>
<name>B6W6I4_9FIRM</name>
<protein>
    <submittedName>
        <fullName evidence="2">Uncharacterized protein</fullName>
    </submittedName>
</protein>
<evidence type="ECO:0000313" key="3">
    <source>
        <dbReference type="Proteomes" id="UP000005451"/>
    </source>
</evidence>
<comment type="caution">
    <text evidence="2">The sequence shown here is derived from an EMBL/GenBank/DDBJ whole genome shotgun (WGS) entry which is preliminary data.</text>
</comment>
<evidence type="ECO:0000313" key="2">
    <source>
        <dbReference type="EMBL" id="EEB36927.1"/>
    </source>
</evidence>